<organism evidence="2 3">
    <name type="scientific">Candidatus Hydrogenisulfobacillus filiaventi</name>
    <dbReference type="NCBI Taxonomy" id="2707344"/>
    <lineage>
        <taxon>Bacteria</taxon>
        <taxon>Bacillati</taxon>
        <taxon>Bacillota</taxon>
        <taxon>Clostridia</taxon>
        <taxon>Eubacteriales</taxon>
        <taxon>Clostridiales Family XVII. Incertae Sedis</taxon>
        <taxon>Candidatus Hydrogenisulfobacillus</taxon>
    </lineage>
</organism>
<evidence type="ECO:0000313" key="3">
    <source>
        <dbReference type="Proteomes" id="UP000503399"/>
    </source>
</evidence>
<proteinExistence type="predicted"/>
<sequence>MRPGPAWEALRTASLRAGLAFWIWLTAMLAFPMEFPHLGPGTAVAAALVAALTAGFGGTWLEQRWAAALSFLERVVWWTAFVVLLPFLLQFVEHGLAVTVRGALLSGLAVAVTLTAVPPARSPLGDRPAEGGSRP</sequence>
<dbReference type="AlphaFoldDB" id="A0A6F8ZFG0"/>
<reference evidence="2 3" key="1">
    <citation type="submission" date="2020-02" db="EMBL/GenBank/DDBJ databases">
        <authorList>
            <person name="Hogendoorn C."/>
        </authorList>
    </citation>
    <scope>NUCLEOTIDE SEQUENCE [LARGE SCALE GENOMIC DNA]</scope>
    <source>
        <strain evidence="2">R501</strain>
    </source>
</reference>
<dbReference type="EMBL" id="LR778114">
    <property type="protein sequence ID" value="CAB1128517.1"/>
    <property type="molecule type" value="Genomic_DNA"/>
</dbReference>
<gene>
    <name evidence="2" type="ORF">R50_1011</name>
</gene>
<evidence type="ECO:0000256" key="1">
    <source>
        <dbReference type="SAM" id="Phobius"/>
    </source>
</evidence>
<feature type="transmembrane region" description="Helical" evidence="1">
    <location>
        <begin position="98"/>
        <end position="117"/>
    </location>
</feature>
<feature type="transmembrane region" description="Helical" evidence="1">
    <location>
        <begin position="43"/>
        <end position="63"/>
    </location>
</feature>
<protein>
    <submittedName>
        <fullName evidence="2">Uncharacterized protein</fullName>
    </submittedName>
</protein>
<dbReference type="Proteomes" id="UP000503399">
    <property type="component" value="Chromosome"/>
</dbReference>
<keyword evidence="1" id="KW-0472">Membrane</keyword>
<keyword evidence="3" id="KW-1185">Reference proteome</keyword>
<evidence type="ECO:0000313" key="2">
    <source>
        <dbReference type="EMBL" id="CAB1128517.1"/>
    </source>
</evidence>
<dbReference type="KEGG" id="hfv:R50_1011"/>
<keyword evidence="1" id="KW-0812">Transmembrane</keyword>
<feature type="transmembrane region" description="Helical" evidence="1">
    <location>
        <begin position="12"/>
        <end position="31"/>
    </location>
</feature>
<name>A0A6F8ZFG0_9FIRM</name>
<keyword evidence="1" id="KW-1133">Transmembrane helix</keyword>
<feature type="transmembrane region" description="Helical" evidence="1">
    <location>
        <begin position="75"/>
        <end position="92"/>
    </location>
</feature>
<accession>A0A6F8ZFG0</accession>